<sequence length="261" mass="26738">MRVLIEPDAPSVAARAASLVEGLVRNRPDCVIGLAAGATPLAMYAELTDRLRALDFSRATVFGLDEYLGLDADHPASCALTLGAHFIAKSGIHPSRVHLLDGTAQGDFAAYCAAYEESIRAAGGLDLQILGLGVNGHVGFNEPGCGLAGRTRLMGLRRSTRTTNALIFAPAEVPRAALTMGLGTILSARRIILLATGPAKADAVAGMVEGPVSALVPASALQLHPDAVVVLDEAAAAGLALAGDYRDEAAILMKLGGLAAI</sequence>
<dbReference type="eggNOG" id="COG0363">
    <property type="taxonomic scope" value="Bacteria"/>
</dbReference>
<dbReference type="GO" id="GO:0005737">
    <property type="term" value="C:cytoplasm"/>
    <property type="evidence" value="ECO:0007669"/>
    <property type="project" value="TreeGrafter"/>
</dbReference>
<evidence type="ECO:0000259" key="2">
    <source>
        <dbReference type="Pfam" id="PF01182"/>
    </source>
</evidence>
<dbReference type="Gene3D" id="3.40.50.1360">
    <property type="match status" value="1"/>
</dbReference>
<reference evidence="3 4" key="1">
    <citation type="journal article" date="2014" name="Genome Announc.">
        <title>Draft Genome Sequence of Magnetospirillum sp. Strain SO-1, a Freshwater Magnetotactic Bacterium Isolated from the Ol'khovka River, Russia.</title>
        <authorList>
            <person name="Grouzdev D.S."/>
            <person name="Dziuba M.V."/>
            <person name="Sukhacheva M.S."/>
            <person name="Mardanov A.V."/>
            <person name="Beletskiy A.V."/>
            <person name="Kuznetsov B.B."/>
            <person name="Skryabin K.G."/>
        </authorList>
    </citation>
    <scope>NUCLEOTIDE SEQUENCE [LARGE SCALE GENOMIC DNA]</scope>
    <source>
        <strain evidence="3 4">SO-1</strain>
    </source>
</reference>
<dbReference type="InterPro" id="IPR037171">
    <property type="entry name" value="NagB/RpiA_transferase-like"/>
</dbReference>
<dbReference type="PATRIC" id="fig|1244869.3.peg.4277"/>
<accession>M2ZKH2</accession>
<dbReference type="STRING" id="1244869.H261_21698"/>
<feature type="domain" description="Glucosamine/galactosamine-6-phosphate isomerase" evidence="2">
    <location>
        <begin position="11"/>
        <end position="222"/>
    </location>
</feature>
<dbReference type="Proteomes" id="UP000011744">
    <property type="component" value="Unassembled WGS sequence"/>
</dbReference>
<dbReference type="GO" id="GO:0006046">
    <property type="term" value="P:N-acetylglucosamine catabolic process"/>
    <property type="evidence" value="ECO:0007669"/>
    <property type="project" value="TreeGrafter"/>
</dbReference>
<keyword evidence="1" id="KW-0378">Hydrolase</keyword>
<dbReference type="GO" id="GO:0016853">
    <property type="term" value="F:isomerase activity"/>
    <property type="evidence" value="ECO:0007669"/>
    <property type="project" value="UniProtKB-KW"/>
</dbReference>
<dbReference type="InterPro" id="IPR006148">
    <property type="entry name" value="Glc/Gal-6P_isomerase"/>
</dbReference>
<dbReference type="RefSeq" id="WP_008621890.1">
    <property type="nucleotide sequence ID" value="NZ_AONQ01000104.1"/>
</dbReference>
<organism evidence="3 4">
    <name type="scientific">Paramagnetospirillum caucaseum</name>
    <dbReference type="NCBI Taxonomy" id="1244869"/>
    <lineage>
        <taxon>Bacteria</taxon>
        <taxon>Pseudomonadati</taxon>
        <taxon>Pseudomonadota</taxon>
        <taxon>Alphaproteobacteria</taxon>
        <taxon>Rhodospirillales</taxon>
        <taxon>Magnetospirillaceae</taxon>
        <taxon>Paramagnetospirillum</taxon>
    </lineage>
</organism>
<dbReference type="InterPro" id="IPR018321">
    <property type="entry name" value="Glucosamine6P_isomerase_CS"/>
</dbReference>
<dbReference type="CDD" id="cd01399">
    <property type="entry name" value="GlcN6P_deaminase"/>
    <property type="match status" value="1"/>
</dbReference>
<dbReference type="AlphaFoldDB" id="M2ZKH2"/>
<dbReference type="SUPFAM" id="SSF100950">
    <property type="entry name" value="NagB/RpiA/CoA transferase-like"/>
    <property type="match status" value="1"/>
</dbReference>
<evidence type="ECO:0000313" key="4">
    <source>
        <dbReference type="Proteomes" id="UP000011744"/>
    </source>
</evidence>
<dbReference type="PANTHER" id="PTHR11280:SF5">
    <property type="entry name" value="GLUCOSAMINE-6-PHOSPHATE ISOMERASE"/>
    <property type="match status" value="1"/>
</dbReference>
<dbReference type="PANTHER" id="PTHR11280">
    <property type="entry name" value="GLUCOSAMINE-6-PHOSPHATE ISOMERASE"/>
    <property type="match status" value="1"/>
</dbReference>
<dbReference type="GO" id="GO:0005975">
    <property type="term" value="P:carbohydrate metabolic process"/>
    <property type="evidence" value="ECO:0007669"/>
    <property type="project" value="InterPro"/>
</dbReference>
<evidence type="ECO:0000256" key="1">
    <source>
        <dbReference type="ARBA" id="ARBA00022801"/>
    </source>
</evidence>
<dbReference type="GO" id="GO:0019262">
    <property type="term" value="P:N-acetylneuraminate catabolic process"/>
    <property type="evidence" value="ECO:0007669"/>
    <property type="project" value="TreeGrafter"/>
</dbReference>
<dbReference type="GO" id="GO:0042802">
    <property type="term" value="F:identical protein binding"/>
    <property type="evidence" value="ECO:0007669"/>
    <property type="project" value="TreeGrafter"/>
</dbReference>
<gene>
    <name evidence="3" type="ORF">H261_21698</name>
</gene>
<dbReference type="PROSITE" id="PS01161">
    <property type="entry name" value="GLC_GALNAC_ISOMERASE"/>
    <property type="match status" value="1"/>
</dbReference>
<dbReference type="OrthoDB" id="9791139at2"/>
<evidence type="ECO:0000313" key="3">
    <source>
        <dbReference type="EMBL" id="EME67802.1"/>
    </source>
</evidence>
<keyword evidence="3" id="KW-0413">Isomerase</keyword>
<comment type="caution">
    <text evidence="3">The sequence shown here is derived from an EMBL/GenBank/DDBJ whole genome shotgun (WGS) entry which is preliminary data.</text>
</comment>
<dbReference type="GO" id="GO:0006043">
    <property type="term" value="P:glucosamine catabolic process"/>
    <property type="evidence" value="ECO:0007669"/>
    <property type="project" value="TreeGrafter"/>
</dbReference>
<dbReference type="Pfam" id="PF01182">
    <property type="entry name" value="Glucosamine_iso"/>
    <property type="match status" value="1"/>
</dbReference>
<protein>
    <submittedName>
        <fullName evidence="3">6-phosphogluconolactonase/glucosamine-6-phosphate isomerase/deaminase</fullName>
    </submittedName>
</protein>
<dbReference type="GO" id="GO:0004342">
    <property type="term" value="F:glucosamine-6-phosphate deaminase activity"/>
    <property type="evidence" value="ECO:0007669"/>
    <property type="project" value="InterPro"/>
</dbReference>
<keyword evidence="4" id="KW-1185">Reference proteome</keyword>
<proteinExistence type="predicted"/>
<name>M2ZKH2_9PROT</name>
<dbReference type="InterPro" id="IPR004547">
    <property type="entry name" value="Glucosamine6P_isomerase"/>
</dbReference>
<dbReference type="EMBL" id="AONQ01000104">
    <property type="protein sequence ID" value="EME67802.1"/>
    <property type="molecule type" value="Genomic_DNA"/>
</dbReference>